<dbReference type="PANTHER" id="PTHR37423">
    <property type="entry name" value="SOLUBLE LYTIC MUREIN TRANSGLYCOSYLASE-RELATED"/>
    <property type="match status" value="1"/>
</dbReference>
<comment type="similarity">
    <text evidence="1">Belongs to the transglycosylase Slt family.</text>
</comment>
<dbReference type="PANTHER" id="PTHR37423:SF2">
    <property type="entry name" value="MEMBRANE-BOUND LYTIC MUREIN TRANSGLYCOSYLASE C"/>
    <property type="match status" value="1"/>
</dbReference>
<organism evidence="4 5">
    <name type="scientific">Paludibacterium purpuratum</name>
    <dbReference type="NCBI Taxonomy" id="1144873"/>
    <lineage>
        <taxon>Bacteria</taxon>
        <taxon>Pseudomonadati</taxon>
        <taxon>Pseudomonadota</taxon>
        <taxon>Betaproteobacteria</taxon>
        <taxon>Neisseriales</taxon>
        <taxon>Chromobacteriaceae</taxon>
        <taxon>Paludibacterium</taxon>
    </lineage>
</organism>
<dbReference type="EMBL" id="SNZP01000004">
    <property type="protein sequence ID" value="TDR80524.1"/>
    <property type="molecule type" value="Genomic_DNA"/>
</dbReference>
<feature type="signal peptide" evidence="2">
    <location>
        <begin position="1"/>
        <end position="21"/>
    </location>
</feature>
<evidence type="ECO:0000313" key="5">
    <source>
        <dbReference type="Proteomes" id="UP000295611"/>
    </source>
</evidence>
<dbReference type="InterPro" id="IPR008258">
    <property type="entry name" value="Transglycosylase_SLT_dom_1"/>
</dbReference>
<sequence>MRLPLLLVVVLLPIAPSAALGDTLLGYTDANGVLHLSNQPQSPAYRPLVPVHAADPPPTLDELIGKTAYRFGIDPHLLHALIQVESGYDAHARSAKGAVGLMQLMPETGRRFGATALYDPADNLQAGSRYLSWLYRRFDGDLPLTLAAYNAGEGAVARFGNRIPPYPETAGYVAKVLRQYRARSGQAALASAAVREVTILNDDALSVTERW</sequence>
<keyword evidence="5" id="KW-1185">Reference proteome</keyword>
<proteinExistence type="inferred from homology"/>
<gene>
    <name evidence="4" type="ORF">DFP86_10421</name>
</gene>
<dbReference type="AlphaFoldDB" id="A0A4R7B704"/>
<evidence type="ECO:0000313" key="4">
    <source>
        <dbReference type="EMBL" id="TDR80524.1"/>
    </source>
</evidence>
<name>A0A4R7B704_9NEIS</name>
<dbReference type="GO" id="GO:0008933">
    <property type="term" value="F:peptidoglycan lytic transglycosylase activity"/>
    <property type="evidence" value="ECO:0007669"/>
    <property type="project" value="InterPro"/>
</dbReference>
<dbReference type="GO" id="GO:0000270">
    <property type="term" value="P:peptidoglycan metabolic process"/>
    <property type="evidence" value="ECO:0007669"/>
    <property type="project" value="InterPro"/>
</dbReference>
<dbReference type="OrthoDB" id="9815002at2"/>
<dbReference type="RefSeq" id="WP_133679010.1">
    <property type="nucleotide sequence ID" value="NZ_SNZP01000004.1"/>
</dbReference>
<feature type="domain" description="Transglycosylase SLT" evidence="3">
    <location>
        <begin position="63"/>
        <end position="158"/>
    </location>
</feature>
<dbReference type="PROSITE" id="PS00922">
    <property type="entry name" value="TRANSGLYCOSYLASE"/>
    <property type="match status" value="1"/>
</dbReference>
<evidence type="ECO:0000256" key="1">
    <source>
        <dbReference type="ARBA" id="ARBA00007734"/>
    </source>
</evidence>
<dbReference type="Proteomes" id="UP000295611">
    <property type="component" value="Unassembled WGS sequence"/>
</dbReference>
<dbReference type="InterPro" id="IPR000189">
    <property type="entry name" value="Transglyc_AS"/>
</dbReference>
<evidence type="ECO:0000259" key="3">
    <source>
        <dbReference type="Pfam" id="PF01464"/>
    </source>
</evidence>
<reference evidence="4 5" key="1">
    <citation type="submission" date="2019-03" db="EMBL/GenBank/DDBJ databases">
        <title>Genomic Encyclopedia of Type Strains, Phase III (KMG-III): the genomes of soil and plant-associated and newly described type strains.</title>
        <authorList>
            <person name="Whitman W."/>
        </authorList>
    </citation>
    <scope>NUCLEOTIDE SEQUENCE [LARGE SCALE GENOMIC DNA]</scope>
    <source>
        <strain evidence="4 5">CECT 8976</strain>
    </source>
</reference>
<feature type="chain" id="PRO_5020230471" evidence="2">
    <location>
        <begin position="22"/>
        <end position="211"/>
    </location>
</feature>
<dbReference type="SUPFAM" id="SSF53955">
    <property type="entry name" value="Lysozyme-like"/>
    <property type="match status" value="1"/>
</dbReference>
<accession>A0A4R7B704</accession>
<protein>
    <submittedName>
        <fullName evidence="4">Transglycosylase-like protein with SLT domain</fullName>
    </submittedName>
</protein>
<keyword evidence="2" id="KW-0732">Signal</keyword>
<dbReference type="CDD" id="cd16896">
    <property type="entry name" value="LT_Slt70-like"/>
    <property type="match status" value="1"/>
</dbReference>
<dbReference type="Pfam" id="PF01464">
    <property type="entry name" value="SLT"/>
    <property type="match status" value="1"/>
</dbReference>
<dbReference type="GO" id="GO:0016020">
    <property type="term" value="C:membrane"/>
    <property type="evidence" value="ECO:0007669"/>
    <property type="project" value="InterPro"/>
</dbReference>
<comment type="caution">
    <text evidence="4">The sequence shown here is derived from an EMBL/GenBank/DDBJ whole genome shotgun (WGS) entry which is preliminary data.</text>
</comment>
<dbReference type="InterPro" id="IPR023346">
    <property type="entry name" value="Lysozyme-like_dom_sf"/>
</dbReference>
<evidence type="ECO:0000256" key="2">
    <source>
        <dbReference type="SAM" id="SignalP"/>
    </source>
</evidence>
<dbReference type="Gene3D" id="1.10.530.10">
    <property type="match status" value="1"/>
</dbReference>